<keyword evidence="2" id="KW-0808">Transferase</keyword>
<dbReference type="InterPro" id="IPR000182">
    <property type="entry name" value="GNAT_dom"/>
</dbReference>
<proteinExistence type="predicted"/>
<dbReference type="AlphaFoldDB" id="A0A656QL48"/>
<dbReference type="GO" id="GO:0016747">
    <property type="term" value="F:acyltransferase activity, transferring groups other than amino-acyl groups"/>
    <property type="evidence" value="ECO:0007669"/>
    <property type="project" value="InterPro"/>
</dbReference>
<gene>
    <name evidence="2" type="ORF">BG60_04490</name>
</gene>
<dbReference type="Pfam" id="PF13508">
    <property type="entry name" value="Acetyltransf_7"/>
    <property type="match status" value="1"/>
</dbReference>
<reference evidence="2 3" key="1">
    <citation type="submission" date="2014-03" db="EMBL/GenBank/DDBJ databases">
        <title>Draft Genome Sequences of Four Burkholderia Strains.</title>
        <authorList>
            <person name="Liu X.Y."/>
            <person name="Li C.X."/>
            <person name="Xu J.H."/>
        </authorList>
    </citation>
    <scope>NUCLEOTIDE SEQUENCE [LARGE SCALE GENOMIC DNA]</scope>
    <source>
        <strain evidence="2 3">OP-1</strain>
    </source>
</reference>
<dbReference type="SUPFAM" id="SSF55729">
    <property type="entry name" value="Acyl-CoA N-acyltransferases (Nat)"/>
    <property type="match status" value="1"/>
</dbReference>
<protein>
    <submittedName>
        <fullName evidence="2">GCN5 family acetyltransferase</fullName>
    </submittedName>
</protein>
<dbReference type="InterPro" id="IPR016181">
    <property type="entry name" value="Acyl_CoA_acyltransferase"/>
</dbReference>
<evidence type="ECO:0000259" key="1">
    <source>
        <dbReference type="PROSITE" id="PS51186"/>
    </source>
</evidence>
<dbReference type="CDD" id="cd04301">
    <property type="entry name" value="NAT_SF"/>
    <property type="match status" value="1"/>
</dbReference>
<dbReference type="OrthoDB" id="9797178at2"/>
<dbReference type="EMBL" id="JFHD01000010">
    <property type="protein sequence ID" value="KDR30214.1"/>
    <property type="molecule type" value="Genomic_DNA"/>
</dbReference>
<dbReference type="RefSeq" id="WP_008353205.1">
    <property type="nucleotide sequence ID" value="NZ_CP084284.1"/>
</dbReference>
<keyword evidence="3" id="KW-1185">Reference proteome</keyword>
<dbReference type="PROSITE" id="PS51186">
    <property type="entry name" value="GNAT"/>
    <property type="match status" value="1"/>
</dbReference>
<comment type="caution">
    <text evidence="2">The sequence shown here is derived from an EMBL/GenBank/DDBJ whole genome shotgun (WGS) entry which is preliminary data.</text>
</comment>
<sequence length="170" mass="18021">MKASTSIRHEQLSDIDAIEILTTAAFLDMPYSSHTEQFIVNALRKTGRLTLSLVAVENGDIIGHIAISPISISATASGWFGLGPLSVTPARQREGIGGELVKEALAHLKRDGAAGCVVLGDPGYYGRFGFRPESALTLPGVPAEYFQALAFSEKVPAGTVSFDKAFDARA</sequence>
<feature type="domain" description="N-acetyltransferase" evidence="1">
    <location>
        <begin position="5"/>
        <end position="158"/>
    </location>
</feature>
<dbReference type="Gene3D" id="3.40.630.30">
    <property type="match status" value="1"/>
</dbReference>
<evidence type="ECO:0000313" key="2">
    <source>
        <dbReference type="EMBL" id="KDR30214.1"/>
    </source>
</evidence>
<dbReference type="Proteomes" id="UP000027451">
    <property type="component" value="Unassembled WGS sequence"/>
</dbReference>
<organism evidence="2 3">
    <name type="scientific">Caballeronia zhejiangensis</name>
    <dbReference type="NCBI Taxonomy" id="871203"/>
    <lineage>
        <taxon>Bacteria</taxon>
        <taxon>Pseudomonadati</taxon>
        <taxon>Pseudomonadota</taxon>
        <taxon>Betaproteobacteria</taxon>
        <taxon>Burkholderiales</taxon>
        <taxon>Burkholderiaceae</taxon>
        <taxon>Caballeronia</taxon>
    </lineage>
</organism>
<evidence type="ECO:0000313" key="3">
    <source>
        <dbReference type="Proteomes" id="UP000027451"/>
    </source>
</evidence>
<accession>A0A656QL48</accession>
<name>A0A656QL48_9BURK</name>